<dbReference type="GO" id="GO:1901607">
    <property type="term" value="P:alpha-amino acid biosynthetic process"/>
    <property type="evidence" value="ECO:0007669"/>
    <property type="project" value="UniProtKB-ARBA"/>
</dbReference>
<dbReference type="OrthoDB" id="409889at2759"/>
<dbReference type="GO" id="GO:0005829">
    <property type="term" value="C:cytosol"/>
    <property type="evidence" value="ECO:0007669"/>
    <property type="project" value="TreeGrafter"/>
</dbReference>
<evidence type="ECO:0000256" key="7">
    <source>
        <dbReference type="ARBA" id="ARBA00022840"/>
    </source>
</evidence>
<feature type="domain" description="PUA" evidence="9">
    <location>
        <begin position="308"/>
        <end position="399"/>
    </location>
</feature>
<dbReference type="PANTHER" id="PTHR43654:SF3">
    <property type="entry name" value="GLUTAMATE 5-KINASE"/>
    <property type="match status" value="1"/>
</dbReference>
<keyword evidence="11" id="KW-1185">Reference proteome</keyword>
<dbReference type="FunCoup" id="A0A0L0HJJ5">
    <property type="interactions" value="232"/>
</dbReference>
<keyword evidence="7" id="KW-0067">ATP-binding</keyword>
<evidence type="ECO:0000256" key="4">
    <source>
        <dbReference type="ARBA" id="ARBA00022679"/>
    </source>
</evidence>
<dbReference type="Proteomes" id="UP000053201">
    <property type="component" value="Unassembled WGS sequence"/>
</dbReference>
<keyword evidence="2" id="KW-0028">Amino-acid biosynthesis</keyword>
<dbReference type="GO" id="GO:0004349">
    <property type="term" value="F:glutamate 5-kinase activity"/>
    <property type="evidence" value="ECO:0007669"/>
    <property type="project" value="InterPro"/>
</dbReference>
<dbReference type="VEuPathDB" id="FungiDB:SPPG_03421"/>
<dbReference type="InParanoid" id="A0A0L0HJJ5"/>
<evidence type="ECO:0000256" key="2">
    <source>
        <dbReference type="ARBA" id="ARBA00022605"/>
    </source>
</evidence>
<dbReference type="PROSITE" id="PS00902">
    <property type="entry name" value="GLUTAMATE_5_KINASE"/>
    <property type="match status" value="1"/>
</dbReference>
<dbReference type="CDD" id="cd21157">
    <property type="entry name" value="PUA_G5K"/>
    <property type="match status" value="1"/>
</dbReference>
<evidence type="ECO:0000256" key="3">
    <source>
        <dbReference type="ARBA" id="ARBA00022650"/>
    </source>
</evidence>
<dbReference type="SUPFAM" id="SSF88697">
    <property type="entry name" value="PUA domain-like"/>
    <property type="match status" value="1"/>
</dbReference>
<dbReference type="HAMAP" id="MF_00456">
    <property type="entry name" value="ProB"/>
    <property type="match status" value="1"/>
</dbReference>
<dbReference type="InterPro" id="IPR015947">
    <property type="entry name" value="PUA-like_sf"/>
</dbReference>
<evidence type="ECO:0000313" key="10">
    <source>
        <dbReference type="EMBL" id="KND01626.1"/>
    </source>
</evidence>
<dbReference type="PROSITE" id="PS50890">
    <property type="entry name" value="PUA"/>
    <property type="match status" value="1"/>
</dbReference>
<proteinExistence type="inferred from homology"/>
<sequence length="436" mass="47246">MTTARISTPPLPPTNPRRTNPTSLTIVLKLGTTSICDEQTHLPKLSTLSLLVETIVHLRSAGHKIVVVSSGAVGVGLRRLGLDRRPKHLAVKQAVAAVGQGRLMALYDGLFAQFDVPIAQVLLTRENLAERTQYLNACNTFKELLLMNVVPIVNENDTVSNAEIRFGDNDTLSAITAGMVNADYLFLMTDVDCLYTDNPKTNPDARPVRVVEDVGELRDKVTVSSPGSHLGTGGMVTKLVAADLATAAGCTTIITLSHPPLIPTILAEIQSHTPNTPFCPTHGTHFLPRPNAMMDRKWWILHGLKSFGAIYLDKGAVRAVMNRHRSSLFAAGVARVEGTFNAQQCVRLLTIIHKNDTETVIEIGKGLVNYSFAECLRIKGHKSSEIEGLLGYVDSGCVVHRDNLVITNRDVDVESIVLEGVSRRGSEEDNSPVASG</sequence>
<dbReference type="Pfam" id="PF01472">
    <property type="entry name" value="PUA"/>
    <property type="match status" value="1"/>
</dbReference>
<dbReference type="InterPro" id="IPR036974">
    <property type="entry name" value="PUA_sf"/>
</dbReference>
<dbReference type="NCBIfam" id="TIGR01027">
    <property type="entry name" value="proB"/>
    <property type="match status" value="1"/>
</dbReference>
<dbReference type="GO" id="GO:0005524">
    <property type="term" value="F:ATP binding"/>
    <property type="evidence" value="ECO:0007669"/>
    <property type="project" value="UniProtKB-KW"/>
</dbReference>
<evidence type="ECO:0000256" key="5">
    <source>
        <dbReference type="ARBA" id="ARBA00022741"/>
    </source>
</evidence>
<dbReference type="GeneID" id="27686940"/>
<dbReference type="SUPFAM" id="SSF53633">
    <property type="entry name" value="Carbamate kinase-like"/>
    <property type="match status" value="1"/>
</dbReference>
<keyword evidence="6 10" id="KW-0418">Kinase</keyword>
<dbReference type="Gene3D" id="2.30.130.10">
    <property type="entry name" value="PUA domain"/>
    <property type="match status" value="1"/>
</dbReference>
<evidence type="ECO:0000313" key="11">
    <source>
        <dbReference type="Proteomes" id="UP000053201"/>
    </source>
</evidence>
<dbReference type="SMART" id="SM00359">
    <property type="entry name" value="PUA"/>
    <property type="match status" value="1"/>
</dbReference>
<evidence type="ECO:0000259" key="9">
    <source>
        <dbReference type="SMART" id="SM00359"/>
    </source>
</evidence>
<dbReference type="PRINTS" id="PR00474">
    <property type="entry name" value="GLU5KINASE"/>
</dbReference>
<gene>
    <name evidence="10" type="ORF">SPPG_03421</name>
</gene>
<dbReference type="PIRSF" id="PIRSF000729">
    <property type="entry name" value="GK"/>
    <property type="match status" value="1"/>
</dbReference>
<dbReference type="GO" id="GO:0003723">
    <property type="term" value="F:RNA binding"/>
    <property type="evidence" value="ECO:0007669"/>
    <property type="project" value="InterPro"/>
</dbReference>
<evidence type="ECO:0000256" key="8">
    <source>
        <dbReference type="SAM" id="MobiDB-lite"/>
    </source>
</evidence>
<dbReference type="InterPro" id="IPR002478">
    <property type="entry name" value="PUA"/>
</dbReference>
<keyword evidence="3" id="KW-0641">Proline biosynthesis</keyword>
<evidence type="ECO:0000256" key="6">
    <source>
        <dbReference type="ARBA" id="ARBA00022777"/>
    </source>
</evidence>
<evidence type="ECO:0000256" key="1">
    <source>
        <dbReference type="ARBA" id="ARBA00022490"/>
    </source>
</evidence>
<dbReference type="InterPro" id="IPR041739">
    <property type="entry name" value="G5K_ProB"/>
</dbReference>
<dbReference type="FunFam" id="3.40.1160.10:FF:000018">
    <property type="entry name" value="Glutamate 5-kinase"/>
    <property type="match status" value="1"/>
</dbReference>
<dbReference type="RefSeq" id="XP_016609665.1">
    <property type="nucleotide sequence ID" value="XM_016751689.1"/>
</dbReference>
<dbReference type="Pfam" id="PF00696">
    <property type="entry name" value="AA_kinase"/>
    <property type="match status" value="1"/>
</dbReference>
<protein>
    <submittedName>
        <fullName evidence="10">Glutamate 5-kinase</fullName>
    </submittedName>
</protein>
<reference evidence="10 11" key="1">
    <citation type="submission" date="2009-08" db="EMBL/GenBank/DDBJ databases">
        <title>The Genome Sequence of Spizellomyces punctatus strain DAOM BR117.</title>
        <authorList>
            <consortium name="The Broad Institute Genome Sequencing Platform"/>
            <person name="Russ C."/>
            <person name="Cuomo C."/>
            <person name="Shea T."/>
            <person name="Young S.K."/>
            <person name="Zeng Q."/>
            <person name="Koehrsen M."/>
            <person name="Haas B."/>
            <person name="Borodovsky M."/>
            <person name="Guigo R."/>
            <person name="Alvarado L."/>
            <person name="Berlin A."/>
            <person name="Bochicchio J."/>
            <person name="Borenstein D."/>
            <person name="Chapman S."/>
            <person name="Chen Z."/>
            <person name="Engels R."/>
            <person name="Freedman E."/>
            <person name="Gellesch M."/>
            <person name="Goldberg J."/>
            <person name="Griggs A."/>
            <person name="Gujja S."/>
            <person name="Heiman D."/>
            <person name="Hepburn T."/>
            <person name="Howarth C."/>
            <person name="Jen D."/>
            <person name="Larson L."/>
            <person name="Lewis B."/>
            <person name="Mehta T."/>
            <person name="Park D."/>
            <person name="Pearson M."/>
            <person name="Roberts A."/>
            <person name="Saif S."/>
            <person name="Shenoy N."/>
            <person name="Sisk P."/>
            <person name="Stolte C."/>
            <person name="Sykes S."/>
            <person name="Thomson T."/>
            <person name="Walk T."/>
            <person name="White J."/>
            <person name="Yandava C."/>
            <person name="Burger G."/>
            <person name="Gray M.W."/>
            <person name="Holland P.W.H."/>
            <person name="King N."/>
            <person name="Lang F.B.F."/>
            <person name="Roger A.J."/>
            <person name="Ruiz-Trillo I."/>
            <person name="Lander E."/>
            <person name="Nusbaum C."/>
        </authorList>
    </citation>
    <scope>NUCLEOTIDE SEQUENCE [LARGE SCALE GENOMIC DNA]</scope>
    <source>
        <strain evidence="10 11">DAOM BR117</strain>
    </source>
</reference>
<keyword evidence="4" id="KW-0808">Transferase</keyword>
<dbReference type="InterPro" id="IPR036393">
    <property type="entry name" value="AceGlu_kinase-like_sf"/>
</dbReference>
<dbReference type="InterPro" id="IPR011529">
    <property type="entry name" value="Glu_5kinase"/>
</dbReference>
<dbReference type="EMBL" id="KQ257454">
    <property type="protein sequence ID" value="KND01626.1"/>
    <property type="molecule type" value="Genomic_DNA"/>
</dbReference>
<keyword evidence="1" id="KW-0963">Cytoplasm</keyword>
<dbReference type="PANTHER" id="PTHR43654">
    <property type="entry name" value="GLUTAMATE 5-KINASE"/>
    <property type="match status" value="1"/>
</dbReference>
<keyword evidence="5" id="KW-0547">Nucleotide-binding</keyword>
<organism evidence="10 11">
    <name type="scientific">Spizellomyces punctatus (strain DAOM BR117)</name>
    <dbReference type="NCBI Taxonomy" id="645134"/>
    <lineage>
        <taxon>Eukaryota</taxon>
        <taxon>Fungi</taxon>
        <taxon>Fungi incertae sedis</taxon>
        <taxon>Chytridiomycota</taxon>
        <taxon>Chytridiomycota incertae sedis</taxon>
        <taxon>Chytridiomycetes</taxon>
        <taxon>Spizellomycetales</taxon>
        <taxon>Spizellomycetaceae</taxon>
        <taxon>Spizellomyces</taxon>
    </lineage>
</organism>
<dbReference type="InterPro" id="IPR019797">
    <property type="entry name" value="Glutamate_5-kinase_CS"/>
</dbReference>
<dbReference type="OMA" id="TNPRKDP"/>
<accession>A0A0L0HJJ5</accession>
<dbReference type="InterPro" id="IPR001057">
    <property type="entry name" value="Glu/AcGlu_kinase"/>
</dbReference>
<dbReference type="AlphaFoldDB" id="A0A0L0HJJ5"/>
<dbReference type="eggNOG" id="KOG1154">
    <property type="taxonomic scope" value="Eukaryota"/>
</dbReference>
<dbReference type="STRING" id="645134.A0A0L0HJJ5"/>
<name>A0A0L0HJJ5_SPIPD</name>
<dbReference type="Gene3D" id="3.40.1160.10">
    <property type="entry name" value="Acetylglutamate kinase-like"/>
    <property type="match status" value="2"/>
</dbReference>
<dbReference type="InterPro" id="IPR005715">
    <property type="entry name" value="Glu_5kinase/COase_Synthase"/>
</dbReference>
<feature type="region of interest" description="Disordered" evidence="8">
    <location>
        <begin position="1"/>
        <end position="21"/>
    </location>
</feature>
<dbReference type="InterPro" id="IPR001048">
    <property type="entry name" value="Asp/Glu/Uridylate_kinase"/>
</dbReference>
<dbReference type="CDD" id="cd04242">
    <property type="entry name" value="AAK_G5K_ProB"/>
    <property type="match status" value="1"/>
</dbReference>